<dbReference type="OrthoDB" id="9113916at2759"/>
<keyword evidence="1" id="KW-1015">Disulfide bond</keyword>
<dbReference type="STRING" id="372326.A0A1V4K7T1"/>
<dbReference type="SMART" id="SM00329">
    <property type="entry name" value="BPI2"/>
    <property type="match status" value="1"/>
</dbReference>
<dbReference type="GO" id="GO:0050829">
    <property type="term" value="P:defense response to Gram-negative bacterium"/>
    <property type="evidence" value="ECO:0007669"/>
    <property type="project" value="UniProtKB-UniRule"/>
</dbReference>
<keyword evidence="1" id="KW-0391">Immunity</keyword>
<dbReference type="AlphaFoldDB" id="A0A1V4K7T1"/>
<dbReference type="InterPro" id="IPR001124">
    <property type="entry name" value="Lipid-bd_serum_glycop_C"/>
</dbReference>
<keyword evidence="4" id="KW-1185">Reference proteome</keyword>
<dbReference type="SUPFAM" id="SSF55394">
    <property type="entry name" value="Bactericidal permeability-increasing protein, BPI"/>
    <property type="match status" value="1"/>
</dbReference>
<dbReference type="PANTHER" id="PTHR10504">
    <property type="entry name" value="BACTERICIDAL PERMEABILITY-INCREASING BPI PROTEIN-RELATED"/>
    <property type="match status" value="1"/>
</dbReference>
<keyword evidence="1" id="KW-0399">Innate immunity</keyword>
<dbReference type="GO" id="GO:0005615">
    <property type="term" value="C:extracellular space"/>
    <property type="evidence" value="ECO:0007669"/>
    <property type="project" value="UniProtKB-UniRule"/>
</dbReference>
<keyword evidence="1" id="KW-0325">Glycoprotein</keyword>
<comment type="subunit">
    <text evidence="1">Monomer. Homodimer; disulfide-linked.</text>
</comment>
<evidence type="ECO:0000259" key="2">
    <source>
        <dbReference type="SMART" id="SM00329"/>
    </source>
</evidence>
<accession>A0A1V4K7T1</accession>
<sequence length="197" mass="21189">MAVLSENNACSLLATTFNLNTALFKGLVPTIALSYLPACLVVLNLVATSPPAVSLNADRCILQITGCVDVFAVLPNSTTQYIFTGNLTASTRANLTITKQKLIISLLLKRLQFSLLRSTLGFSDQISLVENFLSYALRSAVIPVINDKLGKGFPLPNLADTTLTGPVIKMNQGHLVISTDVHYKHEKGGDEDLHSCS</sequence>
<comment type="caution">
    <text evidence="3">The sequence shown here is derived from an EMBL/GenBank/DDBJ whole genome shotgun (WGS) entry which is preliminary data.</text>
</comment>
<keyword evidence="1" id="KW-0929">Antimicrobial</keyword>
<dbReference type="GO" id="GO:0045087">
    <property type="term" value="P:innate immune response"/>
    <property type="evidence" value="ECO:0007669"/>
    <property type="project" value="UniProtKB-UniRule"/>
</dbReference>
<proteinExistence type="predicted"/>
<name>A0A1V4K7T1_PATFA</name>
<protein>
    <recommendedName>
        <fullName evidence="1">Bactericidal permeability-increasing protein</fullName>
        <shortName evidence="1">BPI</shortName>
    </recommendedName>
</protein>
<comment type="domain">
    <text evidence="1">The N-terminal region may be exposed to the interior of the granule, whereas the C-terminal portion may be embedded in the membrane. During phagocytosis and degranulation, proteases may be released and activated and cleave BPI at the junction of the N- and C-terminal portions of the molecule, providing controlled release of the N-terminal antibacterial fragment when bacteria are ingested.</text>
</comment>
<comment type="function">
    <text evidence="1">The cytotoxic action of BPI is limited to many species of Gram-negative bacteria; this specificity may be explained by a strong affinity of the very basic N-terminal half for the negatively charged lipopolysaccharides that are unique to the Gram-negative bacterial outer envelope.</text>
</comment>
<dbReference type="Pfam" id="PF02886">
    <property type="entry name" value="LBP_BPI_CETP_C"/>
    <property type="match status" value="1"/>
</dbReference>
<feature type="domain" description="Lipid-binding serum glycoprotein C-terminal" evidence="2">
    <location>
        <begin position="1"/>
        <end position="179"/>
    </location>
</feature>
<reference evidence="3 4" key="1">
    <citation type="submission" date="2016-02" db="EMBL/GenBank/DDBJ databases">
        <title>Band-tailed pigeon sequencing and assembly.</title>
        <authorList>
            <person name="Soares A.E."/>
            <person name="Novak B.J."/>
            <person name="Rice E.S."/>
            <person name="O'Connell B."/>
            <person name="Chang D."/>
            <person name="Weber S."/>
            <person name="Shapiro B."/>
        </authorList>
    </citation>
    <scope>NUCLEOTIDE SEQUENCE [LARGE SCALE GENOMIC DNA]</scope>
    <source>
        <strain evidence="3">BTP2013</strain>
        <tissue evidence="3">Blood</tissue>
    </source>
</reference>
<organism evidence="3 4">
    <name type="scientific">Patagioenas fasciata monilis</name>
    <dbReference type="NCBI Taxonomy" id="372326"/>
    <lineage>
        <taxon>Eukaryota</taxon>
        <taxon>Metazoa</taxon>
        <taxon>Chordata</taxon>
        <taxon>Craniata</taxon>
        <taxon>Vertebrata</taxon>
        <taxon>Euteleostomi</taxon>
        <taxon>Archelosauria</taxon>
        <taxon>Archosauria</taxon>
        <taxon>Dinosauria</taxon>
        <taxon>Saurischia</taxon>
        <taxon>Theropoda</taxon>
        <taxon>Coelurosauria</taxon>
        <taxon>Aves</taxon>
        <taxon>Neognathae</taxon>
        <taxon>Neoaves</taxon>
        <taxon>Columbimorphae</taxon>
        <taxon>Columbiformes</taxon>
        <taxon>Columbidae</taxon>
        <taxon>Patagioenas</taxon>
    </lineage>
</organism>
<gene>
    <name evidence="3" type="ORF">AV530_010740</name>
</gene>
<comment type="domain">
    <text evidence="1">The N- and C-terminal barrels adopt an identical fold despite having only 13% of conserved residues.</text>
</comment>
<dbReference type="InterPro" id="IPR017943">
    <property type="entry name" value="Bactericidal_perm-incr_a/b_dom"/>
</dbReference>
<dbReference type="PANTHER" id="PTHR10504:SF17">
    <property type="entry name" value="BPI FOLD-CONTAINING FAMILY C PROTEIN"/>
    <property type="match status" value="1"/>
</dbReference>
<dbReference type="InterPro" id="IPR032942">
    <property type="entry name" value="BPI/LBP/Plunc"/>
</dbReference>
<keyword evidence="1" id="KW-0044">Antibiotic</keyword>
<evidence type="ECO:0000313" key="3">
    <source>
        <dbReference type="EMBL" id="OPJ80421.1"/>
    </source>
</evidence>
<evidence type="ECO:0000256" key="1">
    <source>
        <dbReference type="RuleBase" id="RU369039"/>
    </source>
</evidence>
<dbReference type="GO" id="GO:0008289">
    <property type="term" value="F:lipid binding"/>
    <property type="evidence" value="ECO:0007669"/>
    <property type="project" value="InterPro"/>
</dbReference>
<keyword evidence="1" id="KW-0732">Signal</keyword>
<dbReference type="Gene3D" id="3.15.20.10">
    <property type="entry name" value="Bactericidal permeability-increasing protein, domain 2"/>
    <property type="match status" value="1"/>
</dbReference>
<keyword evidence="1" id="KW-0964">Secreted</keyword>
<dbReference type="EMBL" id="LSYS01004200">
    <property type="protein sequence ID" value="OPJ80421.1"/>
    <property type="molecule type" value="Genomic_DNA"/>
</dbReference>
<comment type="subcellular location">
    <subcellularLocation>
        <location evidence="1">Secreted</location>
    </subcellularLocation>
</comment>
<dbReference type="Proteomes" id="UP000190648">
    <property type="component" value="Unassembled WGS sequence"/>
</dbReference>
<evidence type="ECO:0000313" key="4">
    <source>
        <dbReference type="Proteomes" id="UP000190648"/>
    </source>
</evidence>